<dbReference type="GO" id="GO:0016920">
    <property type="term" value="F:pyroglutamyl-peptidase activity"/>
    <property type="evidence" value="ECO:0007669"/>
    <property type="project" value="InterPro"/>
</dbReference>
<keyword evidence="5" id="KW-0378">Hydrolase</keyword>
<evidence type="ECO:0000256" key="6">
    <source>
        <dbReference type="ARBA" id="ARBA00022807"/>
    </source>
</evidence>
<dbReference type="Gene3D" id="3.40.630.20">
    <property type="entry name" value="Peptidase C15, pyroglutamyl peptidase I-like"/>
    <property type="match status" value="1"/>
</dbReference>
<dbReference type="InterPro" id="IPR000816">
    <property type="entry name" value="Peptidase_C15"/>
</dbReference>
<accession>F2AQH5</accession>
<evidence type="ECO:0000256" key="8">
    <source>
        <dbReference type="ARBA" id="ARBA00031559"/>
    </source>
</evidence>
<keyword evidence="3" id="KW-0963">Cytoplasm</keyword>
<evidence type="ECO:0000256" key="4">
    <source>
        <dbReference type="ARBA" id="ARBA00022670"/>
    </source>
</evidence>
<evidence type="ECO:0000313" key="9">
    <source>
        <dbReference type="EMBL" id="EGF28119.1"/>
    </source>
</evidence>
<keyword evidence="4" id="KW-0645">Protease</keyword>
<dbReference type="Pfam" id="PF01470">
    <property type="entry name" value="Peptidase_C15"/>
    <property type="match status" value="1"/>
</dbReference>
<proteinExistence type="inferred from homology"/>
<evidence type="ECO:0000256" key="5">
    <source>
        <dbReference type="ARBA" id="ARBA00022801"/>
    </source>
</evidence>
<gene>
    <name evidence="9" type="ORF">RBWH47_00928</name>
</gene>
<dbReference type="PANTHER" id="PTHR23402:SF1">
    <property type="entry name" value="PYROGLUTAMYL-PEPTIDASE I"/>
    <property type="match status" value="1"/>
</dbReference>
<name>F2AQH5_RHOBT</name>
<comment type="similarity">
    <text evidence="1">Belongs to the peptidase C15 family.</text>
</comment>
<evidence type="ECO:0000256" key="2">
    <source>
        <dbReference type="ARBA" id="ARBA00019191"/>
    </source>
</evidence>
<evidence type="ECO:0000256" key="1">
    <source>
        <dbReference type="ARBA" id="ARBA00006641"/>
    </source>
</evidence>
<dbReference type="GO" id="GO:0006508">
    <property type="term" value="P:proteolysis"/>
    <property type="evidence" value="ECO:0007669"/>
    <property type="project" value="UniProtKB-KW"/>
</dbReference>
<evidence type="ECO:0000313" key="10">
    <source>
        <dbReference type="Proteomes" id="UP000006222"/>
    </source>
</evidence>
<dbReference type="EMBL" id="AFAR01000113">
    <property type="protein sequence ID" value="EGF28119.1"/>
    <property type="molecule type" value="Genomic_DNA"/>
</dbReference>
<dbReference type="PRINTS" id="PR00706">
    <property type="entry name" value="PYROGLUPTASE"/>
</dbReference>
<dbReference type="CDD" id="cd00501">
    <property type="entry name" value="Peptidase_C15"/>
    <property type="match status" value="1"/>
</dbReference>
<evidence type="ECO:0000256" key="3">
    <source>
        <dbReference type="ARBA" id="ARBA00022490"/>
    </source>
</evidence>
<dbReference type="InterPro" id="IPR016125">
    <property type="entry name" value="Peptidase_C15-like"/>
</dbReference>
<dbReference type="Proteomes" id="UP000006222">
    <property type="component" value="Unassembled WGS sequence"/>
</dbReference>
<sequence length="243" mass="26967">MIRGRFRVSDFGTVNSELYLRGPFQHFEPGFQVQNLAPLLSHFRRTTQHVTKVLLTAFEPYDRWPDNSSWMSLMELTHWYDGPVELVTRRYPVNLLKMSERLRADLQAGYDFAIHCGQAPGSTQMRLENVGLNLRTDGAEILPDAPAAYRSKLPLAISAQKIRDAGIPAAVSHHAGTYLCNAALYLSHHYSAAFSMRTQSLFVHVPLAPSQVARENSDAPSMSVPMTSAALAILIQSLVASAT</sequence>
<comment type="caution">
    <text evidence="9">The sequence shown here is derived from an EMBL/GenBank/DDBJ whole genome shotgun (WGS) entry which is preliminary data.</text>
</comment>
<organism evidence="9 10">
    <name type="scientific">Rhodopirellula baltica WH47</name>
    <dbReference type="NCBI Taxonomy" id="991778"/>
    <lineage>
        <taxon>Bacteria</taxon>
        <taxon>Pseudomonadati</taxon>
        <taxon>Planctomycetota</taxon>
        <taxon>Planctomycetia</taxon>
        <taxon>Pirellulales</taxon>
        <taxon>Pirellulaceae</taxon>
        <taxon>Rhodopirellula</taxon>
    </lineage>
</organism>
<dbReference type="PANTHER" id="PTHR23402">
    <property type="entry name" value="PROTEASE FAMILY C15 PYROGLUTAMYL-PEPTIDASE I-RELATED"/>
    <property type="match status" value="1"/>
</dbReference>
<evidence type="ECO:0000256" key="7">
    <source>
        <dbReference type="ARBA" id="ARBA00030836"/>
    </source>
</evidence>
<dbReference type="SUPFAM" id="SSF53182">
    <property type="entry name" value="Pyrrolidone carboxyl peptidase (pyroglutamate aminopeptidase)"/>
    <property type="match status" value="1"/>
</dbReference>
<reference evidence="9 10" key="1">
    <citation type="journal article" date="2013" name="Mar. Genomics">
        <title>Expression of sulfatases in Rhodopirellula baltica and the diversity of sulfatases in the genus Rhodopirellula.</title>
        <authorList>
            <person name="Wegner C.E."/>
            <person name="Richter-Heitmann T."/>
            <person name="Klindworth A."/>
            <person name="Klockow C."/>
            <person name="Richter M."/>
            <person name="Achstetter T."/>
            <person name="Glockner F.O."/>
            <person name="Harder J."/>
        </authorList>
    </citation>
    <scope>NUCLEOTIDE SEQUENCE [LARGE SCALE GENOMIC DNA]</scope>
    <source>
        <strain evidence="9 10">WH47</strain>
    </source>
</reference>
<keyword evidence="6" id="KW-0788">Thiol protease</keyword>
<dbReference type="GO" id="GO:0005829">
    <property type="term" value="C:cytosol"/>
    <property type="evidence" value="ECO:0007669"/>
    <property type="project" value="InterPro"/>
</dbReference>
<dbReference type="InterPro" id="IPR036440">
    <property type="entry name" value="Peptidase_C15-like_sf"/>
</dbReference>
<dbReference type="MEROPS" id="C15.001"/>
<dbReference type="AlphaFoldDB" id="F2AQH5"/>
<dbReference type="PATRIC" id="fig|991778.3.peg.2063"/>
<protein>
    <recommendedName>
        <fullName evidence="2">Pyrrolidone-carboxylate peptidase</fullName>
    </recommendedName>
    <alternativeName>
        <fullName evidence="7">5-oxoprolyl-peptidase</fullName>
    </alternativeName>
    <alternativeName>
        <fullName evidence="8">Pyroglutamyl-peptidase I</fullName>
    </alternativeName>
</protein>